<dbReference type="InterPro" id="IPR034786">
    <property type="entry name" value="MAR"/>
</dbReference>
<evidence type="ECO:0000256" key="3">
    <source>
        <dbReference type="ARBA" id="ARBA00023027"/>
    </source>
</evidence>
<dbReference type="GO" id="GO:0004022">
    <property type="term" value="F:alcohol dehydrogenase (NAD+) activity"/>
    <property type="evidence" value="ECO:0007669"/>
    <property type="project" value="TreeGrafter"/>
</dbReference>
<dbReference type="Proteomes" id="UP000199352">
    <property type="component" value="Unassembled WGS sequence"/>
</dbReference>
<dbReference type="GO" id="GO:0046872">
    <property type="term" value="F:metal ion binding"/>
    <property type="evidence" value="ECO:0007669"/>
    <property type="project" value="InterPro"/>
</dbReference>
<dbReference type="Pfam" id="PF25137">
    <property type="entry name" value="ADH_Fe_C"/>
    <property type="match status" value="1"/>
</dbReference>
<evidence type="ECO:0000256" key="1">
    <source>
        <dbReference type="ARBA" id="ARBA00007358"/>
    </source>
</evidence>
<evidence type="ECO:0000256" key="2">
    <source>
        <dbReference type="ARBA" id="ARBA00023002"/>
    </source>
</evidence>
<protein>
    <submittedName>
        <fullName evidence="6">Maleylacetate reductase</fullName>
    </submittedName>
</protein>
<evidence type="ECO:0000259" key="4">
    <source>
        <dbReference type="Pfam" id="PF00465"/>
    </source>
</evidence>
<dbReference type="SUPFAM" id="SSF56796">
    <property type="entry name" value="Dehydroquinate synthase-like"/>
    <property type="match status" value="1"/>
</dbReference>
<dbReference type="PANTHER" id="PTHR11496">
    <property type="entry name" value="ALCOHOL DEHYDROGENASE"/>
    <property type="match status" value="1"/>
</dbReference>
<dbReference type="AlphaFoldDB" id="A0A1H9GCP1"/>
<dbReference type="OrthoDB" id="3812122at2"/>
<keyword evidence="7" id="KW-1185">Reference proteome</keyword>
<proteinExistence type="inferred from homology"/>
<reference evidence="7" key="1">
    <citation type="submission" date="2016-10" db="EMBL/GenBank/DDBJ databases">
        <authorList>
            <person name="Varghese N."/>
            <person name="Submissions S."/>
        </authorList>
    </citation>
    <scope>NUCLEOTIDE SEQUENCE [LARGE SCALE GENOMIC DNA]</scope>
    <source>
        <strain evidence="7">CGMCC 4.3525</strain>
    </source>
</reference>
<dbReference type="InterPro" id="IPR039697">
    <property type="entry name" value="Alcohol_dehydrogenase_Fe"/>
</dbReference>
<dbReference type="InterPro" id="IPR056798">
    <property type="entry name" value="ADH_Fe_C"/>
</dbReference>
<dbReference type="EMBL" id="FOFR01000003">
    <property type="protein sequence ID" value="SEQ47783.1"/>
    <property type="molecule type" value="Genomic_DNA"/>
</dbReference>
<gene>
    <name evidence="6" type="ORF">SAMN05216188_103162</name>
</gene>
<dbReference type="Gene3D" id="3.40.50.1970">
    <property type="match status" value="1"/>
</dbReference>
<dbReference type="PANTHER" id="PTHR11496:SF102">
    <property type="entry name" value="ALCOHOL DEHYDROGENASE 4"/>
    <property type="match status" value="1"/>
</dbReference>
<dbReference type="Gene3D" id="1.20.1090.10">
    <property type="entry name" value="Dehydroquinate synthase-like - alpha domain"/>
    <property type="match status" value="1"/>
</dbReference>
<dbReference type="STRING" id="402600.SAMN05216188_103162"/>
<organism evidence="6 7">
    <name type="scientific">Lentzea xinjiangensis</name>
    <dbReference type="NCBI Taxonomy" id="402600"/>
    <lineage>
        <taxon>Bacteria</taxon>
        <taxon>Bacillati</taxon>
        <taxon>Actinomycetota</taxon>
        <taxon>Actinomycetes</taxon>
        <taxon>Pseudonocardiales</taxon>
        <taxon>Pseudonocardiaceae</taxon>
        <taxon>Lentzea</taxon>
    </lineage>
</organism>
<dbReference type="InterPro" id="IPR001670">
    <property type="entry name" value="ADH_Fe/GldA"/>
</dbReference>
<dbReference type="Pfam" id="PF00465">
    <property type="entry name" value="Fe-ADH"/>
    <property type="match status" value="1"/>
</dbReference>
<name>A0A1H9GCP1_9PSEU</name>
<evidence type="ECO:0000313" key="6">
    <source>
        <dbReference type="EMBL" id="SEQ47783.1"/>
    </source>
</evidence>
<evidence type="ECO:0000259" key="5">
    <source>
        <dbReference type="Pfam" id="PF25137"/>
    </source>
</evidence>
<dbReference type="GO" id="GO:0018506">
    <property type="term" value="F:maleylacetate reductase activity"/>
    <property type="evidence" value="ECO:0007669"/>
    <property type="project" value="InterPro"/>
</dbReference>
<dbReference type="CDD" id="cd08177">
    <property type="entry name" value="MAR"/>
    <property type="match status" value="1"/>
</dbReference>
<comment type="similarity">
    <text evidence="1">Belongs to the iron-containing alcohol dehydrogenase family.</text>
</comment>
<keyword evidence="2" id="KW-0560">Oxidoreductase</keyword>
<evidence type="ECO:0000313" key="7">
    <source>
        <dbReference type="Proteomes" id="UP000199352"/>
    </source>
</evidence>
<feature type="domain" description="Alcohol dehydrogenase iron-type/glycerol dehydrogenase GldA" evidence="4">
    <location>
        <begin position="44"/>
        <end position="181"/>
    </location>
</feature>
<accession>A0A1H9GCP1</accession>
<sequence>MEIHAKEWLHHPSEPKGLILRCCVCSASRRIFDPVSFTFEPGRTRVVFGRGTASSVRAEVERLGAHRVLLIARHGGDEVAAALGPLLAARFTGAAMHTPVEVTERALTSLREHGADCVVSVGGGSSTGLSKALSVRAGVPQVVLPTTYAGSEVTPVLGETAEGLKKTRRDATIQPDTVIYDVDLTLDLPLGVTVTSAFNALAHAIAARGNENPLVDAIATKAIEGVLHALSGDPVSVEARTELLSSAWLAGTCLASVPMGLHHKLAHVLGGSFGMPHAATHTALLSYTAPADLAKLIHDTATRFGSATSLRALGMAESDLSRAAEIAEHPDALRVLTNAWRDASSG</sequence>
<feature type="domain" description="Fe-containing alcohol dehydrogenase-like C-terminal" evidence="5">
    <location>
        <begin position="193"/>
        <end position="287"/>
    </location>
</feature>
<keyword evidence="3" id="KW-0520">NAD</keyword>